<gene>
    <name evidence="3" type="ORF">SAMN05660831_01981</name>
</gene>
<name>A0A1I1TZW1_9GAMM</name>
<dbReference type="SUPFAM" id="SSF53335">
    <property type="entry name" value="S-adenosyl-L-methionine-dependent methyltransferases"/>
    <property type="match status" value="1"/>
</dbReference>
<dbReference type="EMBL" id="FOMJ01000006">
    <property type="protein sequence ID" value="SFD61140.1"/>
    <property type="molecule type" value="Genomic_DNA"/>
</dbReference>
<dbReference type="Proteomes" id="UP000198611">
    <property type="component" value="Unassembled WGS sequence"/>
</dbReference>
<dbReference type="AlphaFoldDB" id="A0A1I1TZW1"/>
<dbReference type="PANTHER" id="PTHR43861">
    <property type="entry name" value="TRANS-ACONITATE 2-METHYLTRANSFERASE-RELATED"/>
    <property type="match status" value="1"/>
</dbReference>
<dbReference type="InterPro" id="IPR029063">
    <property type="entry name" value="SAM-dependent_MTases_sf"/>
</dbReference>
<proteinExistence type="predicted"/>
<dbReference type="InterPro" id="IPR041698">
    <property type="entry name" value="Methyltransf_25"/>
</dbReference>
<evidence type="ECO:0000313" key="4">
    <source>
        <dbReference type="Proteomes" id="UP000198611"/>
    </source>
</evidence>
<dbReference type="CDD" id="cd02440">
    <property type="entry name" value="AdoMet_MTases"/>
    <property type="match status" value="1"/>
</dbReference>
<dbReference type="Pfam" id="PF13649">
    <property type="entry name" value="Methyltransf_25"/>
    <property type="match status" value="1"/>
</dbReference>
<evidence type="ECO:0000256" key="1">
    <source>
        <dbReference type="ARBA" id="ARBA00022679"/>
    </source>
</evidence>
<reference evidence="3 4" key="1">
    <citation type="submission" date="2016-10" db="EMBL/GenBank/DDBJ databases">
        <authorList>
            <person name="de Groot N.N."/>
        </authorList>
    </citation>
    <scope>NUCLEOTIDE SEQUENCE [LARGE SCALE GENOMIC DNA]</scope>
    <source>
        <strain evidence="3 4">HL3</strain>
    </source>
</reference>
<dbReference type="GO" id="GO:0032259">
    <property type="term" value="P:methylation"/>
    <property type="evidence" value="ECO:0007669"/>
    <property type="project" value="UniProtKB-KW"/>
</dbReference>
<evidence type="ECO:0000313" key="3">
    <source>
        <dbReference type="EMBL" id="SFD61140.1"/>
    </source>
</evidence>
<dbReference type="Gene3D" id="3.40.50.150">
    <property type="entry name" value="Vaccinia Virus protein VP39"/>
    <property type="match status" value="1"/>
</dbReference>
<sequence>MWDDRYSDTDFAYGTAPNAFLAEEVHRLPPEGPILCLAEGEGRNAVWLAEQGYAVTAVDGSSVGLEKATKLARERGVAIECVCSDLAHYTIEPGKWAGIVSIFGHLPADLRPRVHQQVAEGLMPGGTLLLEAYTPQQLAYGTGGPPVEEMMMDLARLESELPGLEFDVAREIEREVIEGKYHTGAGHVVQLVARRPV</sequence>
<feature type="domain" description="Methyltransferase" evidence="2">
    <location>
        <begin position="34"/>
        <end position="126"/>
    </location>
</feature>
<dbReference type="GO" id="GO:0008168">
    <property type="term" value="F:methyltransferase activity"/>
    <property type="evidence" value="ECO:0007669"/>
    <property type="project" value="UniProtKB-KW"/>
</dbReference>
<dbReference type="STRING" id="1123397.SAMN05660831_01981"/>
<keyword evidence="1 3" id="KW-0808">Transferase</keyword>
<keyword evidence="3" id="KW-0489">Methyltransferase</keyword>
<protein>
    <submittedName>
        <fullName evidence="3">Methyltransferase domain-containing protein</fullName>
    </submittedName>
</protein>
<dbReference type="RefSeq" id="WP_093428604.1">
    <property type="nucleotide sequence ID" value="NZ_FOMJ01000006.1"/>
</dbReference>
<keyword evidence="4" id="KW-1185">Reference proteome</keyword>
<dbReference type="OrthoDB" id="9786503at2"/>
<dbReference type="PANTHER" id="PTHR43861:SF3">
    <property type="entry name" value="PUTATIVE (AFU_ORTHOLOGUE AFUA_2G14390)-RELATED"/>
    <property type="match status" value="1"/>
</dbReference>
<accession>A0A1I1TZW1</accession>
<organism evidence="3 4">
    <name type="scientific">Thiohalospira halophila DSM 15071</name>
    <dbReference type="NCBI Taxonomy" id="1123397"/>
    <lineage>
        <taxon>Bacteria</taxon>
        <taxon>Pseudomonadati</taxon>
        <taxon>Pseudomonadota</taxon>
        <taxon>Gammaproteobacteria</taxon>
        <taxon>Thiohalospirales</taxon>
        <taxon>Thiohalospiraceae</taxon>
        <taxon>Thiohalospira</taxon>
    </lineage>
</organism>
<evidence type="ECO:0000259" key="2">
    <source>
        <dbReference type="Pfam" id="PF13649"/>
    </source>
</evidence>